<comment type="caution">
    <text evidence="1">The sequence shown here is derived from an EMBL/GenBank/DDBJ whole genome shotgun (WGS) entry which is preliminary data.</text>
</comment>
<sequence>MTPAPAATFDPLELFDDAFLAACFPGALAVAEAGVLRQARWCTEAAAVIAESHDLPAWAGGPLASGDIALLRSGATGLQRVSLRCGAVRQASLLNAEIRGEYRRLFEAELGADALGCARRHPTPPDARPPLPATRVIEAVRTEGAACLDAWLASLPPPAMAWVRLGLALPVAGAQDGDAELFRRLAEEGGDV</sequence>
<evidence type="ECO:0000313" key="2">
    <source>
        <dbReference type="Proteomes" id="UP000256988"/>
    </source>
</evidence>
<dbReference type="Proteomes" id="UP000256988">
    <property type="component" value="Unassembled WGS sequence"/>
</dbReference>
<evidence type="ECO:0000313" key="1">
    <source>
        <dbReference type="EMBL" id="RED00362.1"/>
    </source>
</evidence>
<gene>
    <name evidence="1" type="ORF">DFO60_4516</name>
</gene>
<dbReference type="RefSeq" id="WP_115946927.1">
    <property type="nucleotide sequence ID" value="NZ_QRDL01000008.1"/>
</dbReference>
<dbReference type="AlphaFoldDB" id="A0A3D9EBK6"/>
<name>A0A3D9EBK6_ECTOL</name>
<dbReference type="EMBL" id="QRDL01000008">
    <property type="protein sequence ID" value="RED00362.1"/>
    <property type="molecule type" value="Genomic_DNA"/>
</dbReference>
<organism evidence="1 2">
    <name type="scientific">Ectopseudomonas oleovorans</name>
    <name type="common">Pseudomonas oleovorans</name>
    <dbReference type="NCBI Taxonomy" id="301"/>
    <lineage>
        <taxon>Bacteria</taxon>
        <taxon>Pseudomonadati</taxon>
        <taxon>Pseudomonadota</taxon>
        <taxon>Gammaproteobacteria</taxon>
        <taxon>Pseudomonadales</taxon>
        <taxon>Pseudomonadaceae</taxon>
        <taxon>Ectopseudomonas</taxon>
    </lineage>
</organism>
<reference evidence="1 2" key="1">
    <citation type="submission" date="2018-07" db="EMBL/GenBank/DDBJ databases">
        <title>Genome sequencing of rice bacterial endophytes.</title>
        <authorList>
            <person name="Venturi V."/>
        </authorList>
    </citation>
    <scope>NUCLEOTIDE SEQUENCE [LARGE SCALE GENOMIC DNA]</scope>
    <source>
        <strain evidence="1 2">AG1002</strain>
    </source>
</reference>
<protein>
    <submittedName>
        <fullName evidence="1">Uncharacterized protein</fullName>
    </submittedName>
</protein>
<proteinExistence type="predicted"/>
<accession>A0A3D9EBK6</accession>